<proteinExistence type="predicted"/>
<gene>
    <name evidence="1" type="ORF">GOODEAATRI_022493</name>
</gene>
<comment type="caution">
    <text evidence="1">The sequence shown here is derived from an EMBL/GenBank/DDBJ whole genome shotgun (WGS) entry which is preliminary data.</text>
</comment>
<evidence type="ECO:0000313" key="1">
    <source>
        <dbReference type="EMBL" id="MEQ2185859.1"/>
    </source>
</evidence>
<evidence type="ECO:0000313" key="2">
    <source>
        <dbReference type="Proteomes" id="UP001476798"/>
    </source>
</evidence>
<sequence length="114" mass="12933">MNGRFERRRKLLRLLESKPCFFSIGVTAAVLRAEGTTPVVREECIMSVIKGDKEGRVTLTRIVGRGSNWQVEDFDFLINLEMSLIELRVKTENKLVEAVETETDDIRATKGNSC</sequence>
<protein>
    <submittedName>
        <fullName evidence="1">Uncharacterized protein</fullName>
    </submittedName>
</protein>
<organism evidence="1 2">
    <name type="scientific">Goodea atripinnis</name>
    <dbReference type="NCBI Taxonomy" id="208336"/>
    <lineage>
        <taxon>Eukaryota</taxon>
        <taxon>Metazoa</taxon>
        <taxon>Chordata</taxon>
        <taxon>Craniata</taxon>
        <taxon>Vertebrata</taxon>
        <taxon>Euteleostomi</taxon>
        <taxon>Actinopterygii</taxon>
        <taxon>Neopterygii</taxon>
        <taxon>Teleostei</taxon>
        <taxon>Neoteleostei</taxon>
        <taxon>Acanthomorphata</taxon>
        <taxon>Ovalentaria</taxon>
        <taxon>Atherinomorphae</taxon>
        <taxon>Cyprinodontiformes</taxon>
        <taxon>Goodeidae</taxon>
        <taxon>Goodea</taxon>
    </lineage>
</organism>
<reference evidence="1 2" key="1">
    <citation type="submission" date="2021-06" db="EMBL/GenBank/DDBJ databases">
        <authorList>
            <person name="Palmer J.M."/>
        </authorList>
    </citation>
    <scope>NUCLEOTIDE SEQUENCE [LARGE SCALE GENOMIC DNA]</scope>
    <source>
        <strain evidence="1 2">GA_2019</strain>
        <tissue evidence="1">Muscle</tissue>
    </source>
</reference>
<keyword evidence="2" id="KW-1185">Reference proteome</keyword>
<dbReference type="EMBL" id="JAHRIO010082271">
    <property type="protein sequence ID" value="MEQ2185859.1"/>
    <property type="molecule type" value="Genomic_DNA"/>
</dbReference>
<dbReference type="Proteomes" id="UP001476798">
    <property type="component" value="Unassembled WGS sequence"/>
</dbReference>
<accession>A0ABV0PQT5</accession>
<name>A0ABV0PQT5_9TELE</name>